<dbReference type="Proteomes" id="UP001057580">
    <property type="component" value="Chromosome"/>
</dbReference>
<protein>
    <submittedName>
        <fullName evidence="2">Metal-dependent hydrolase</fullName>
    </submittedName>
</protein>
<dbReference type="AlphaFoldDB" id="A0A9E7R5Q3"/>
<evidence type="ECO:0000313" key="3">
    <source>
        <dbReference type="Proteomes" id="UP001057580"/>
    </source>
</evidence>
<name>A0A9E7R5Q3_9EURY</name>
<keyword evidence="2" id="KW-0378">Hydrolase</keyword>
<keyword evidence="3" id="KW-1185">Reference proteome</keyword>
<reference evidence="2" key="1">
    <citation type="submission" date="2022-09" db="EMBL/GenBank/DDBJ databases">
        <title>Diverse halophilic archaea isolated from saline environments.</title>
        <authorList>
            <person name="Cui H.-L."/>
        </authorList>
    </citation>
    <scope>NUCLEOTIDE SEQUENCE</scope>
    <source>
        <strain evidence="2">ZS-35-S2</strain>
    </source>
</reference>
<dbReference type="KEGG" id="ssai:N0B31_07340"/>
<feature type="transmembrane region" description="Helical" evidence="1">
    <location>
        <begin position="56"/>
        <end position="84"/>
    </location>
</feature>
<accession>A0A9E7R5Q3</accession>
<gene>
    <name evidence="2" type="ORF">N0B31_07340</name>
</gene>
<keyword evidence="1" id="KW-0812">Transmembrane</keyword>
<evidence type="ECO:0000313" key="2">
    <source>
        <dbReference type="EMBL" id="UWM56097.1"/>
    </source>
</evidence>
<proteinExistence type="predicted"/>
<dbReference type="GeneID" id="74942224"/>
<dbReference type="RefSeq" id="WP_260595217.1">
    <property type="nucleotide sequence ID" value="NZ_CP104003.1"/>
</dbReference>
<sequence length="203" mass="21274">MMATTHALAGLAVASVTLLVAPDQAPVAMAAAAFGGLFPDLDLYAGHRRTLHYPVYYPLAAAGAFASLAVVGTVATLALAWFLLGAALHSVMDAFGGGLELRPWEGTSDRAVYDHFNERWLAPRRWIRYDGAPEDVLLAGTLAVPAVVAGPAPLDGIALGLVVVSMGWALARKSVATAAERLVPLLPPRLVSHLPERFTEGTA</sequence>
<dbReference type="GO" id="GO:0016787">
    <property type="term" value="F:hydrolase activity"/>
    <property type="evidence" value="ECO:0007669"/>
    <property type="project" value="UniProtKB-KW"/>
</dbReference>
<organism evidence="2 3">
    <name type="scientific">Salinirubellus salinus</name>
    <dbReference type="NCBI Taxonomy" id="1364945"/>
    <lineage>
        <taxon>Archaea</taxon>
        <taxon>Methanobacteriati</taxon>
        <taxon>Methanobacteriota</taxon>
        <taxon>Stenosarchaea group</taxon>
        <taxon>Halobacteria</taxon>
        <taxon>Halobacteriales</taxon>
        <taxon>Natronomonadaceae</taxon>
        <taxon>Salinirubellus</taxon>
    </lineage>
</organism>
<keyword evidence="1" id="KW-0472">Membrane</keyword>
<evidence type="ECO:0000256" key="1">
    <source>
        <dbReference type="SAM" id="Phobius"/>
    </source>
</evidence>
<dbReference type="EMBL" id="CP104003">
    <property type="protein sequence ID" value="UWM56097.1"/>
    <property type="molecule type" value="Genomic_DNA"/>
</dbReference>
<keyword evidence="1" id="KW-1133">Transmembrane helix</keyword>